<evidence type="ECO:0000256" key="7">
    <source>
        <dbReference type="ARBA" id="ARBA00022630"/>
    </source>
</evidence>
<comment type="pathway">
    <text evidence="3 11">Porphyrin-containing compound metabolism; protoheme biosynthesis.</text>
</comment>
<evidence type="ECO:0000256" key="3">
    <source>
        <dbReference type="ARBA" id="ARBA00004744"/>
    </source>
</evidence>
<dbReference type="InterPro" id="IPR004572">
    <property type="entry name" value="Protoporphyrinogen_oxidase"/>
</dbReference>
<keyword evidence="10 11" id="KW-0350">Heme biosynthesis</keyword>
<dbReference type="GO" id="GO:0004729">
    <property type="term" value="F:oxygen-dependent protoporphyrinogen oxidase activity"/>
    <property type="evidence" value="ECO:0007669"/>
    <property type="project" value="UniProtKB-EC"/>
</dbReference>
<evidence type="ECO:0000256" key="1">
    <source>
        <dbReference type="ARBA" id="ARBA00001755"/>
    </source>
</evidence>
<evidence type="ECO:0000256" key="2">
    <source>
        <dbReference type="ARBA" id="ARBA00001974"/>
    </source>
</evidence>
<keyword evidence="11" id="KW-0963">Cytoplasm</keyword>
<comment type="caution">
    <text evidence="13">The sequence shown here is derived from an EMBL/GenBank/DDBJ whole genome shotgun (WGS) entry which is preliminary data.</text>
</comment>
<dbReference type="NCBIfam" id="NF008845">
    <property type="entry name" value="PRK11883.1-5"/>
    <property type="match status" value="1"/>
</dbReference>
<feature type="domain" description="Amine oxidase" evidence="12">
    <location>
        <begin position="12"/>
        <end position="455"/>
    </location>
</feature>
<comment type="function">
    <text evidence="11">Involved in coproporphyrin-dependent heme b biosynthesis. Catalyzes the oxidation of coproporphyrinogen III to coproporphyrin III.</text>
</comment>
<evidence type="ECO:0000256" key="4">
    <source>
        <dbReference type="ARBA" id="ARBA00008310"/>
    </source>
</evidence>
<evidence type="ECO:0000259" key="12">
    <source>
        <dbReference type="Pfam" id="PF01593"/>
    </source>
</evidence>
<dbReference type="Proteomes" id="UP001596022">
    <property type="component" value="Unassembled WGS sequence"/>
</dbReference>
<accession>A0ABV9GLS8</accession>
<evidence type="ECO:0000256" key="9">
    <source>
        <dbReference type="ARBA" id="ARBA00023002"/>
    </source>
</evidence>
<evidence type="ECO:0000256" key="11">
    <source>
        <dbReference type="RuleBase" id="RU364052"/>
    </source>
</evidence>
<dbReference type="InterPro" id="IPR002937">
    <property type="entry name" value="Amino_oxidase"/>
</dbReference>
<dbReference type="Gene3D" id="1.10.3110.10">
    <property type="entry name" value="protoporphyrinogen ix oxidase, domain 3"/>
    <property type="match status" value="1"/>
</dbReference>
<dbReference type="Pfam" id="PF01593">
    <property type="entry name" value="Amino_oxidase"/>
    <property type="match status" value="1"/>
</dbReference>
<proteinExistence type="inferred from homology"/>
<sequence length="458" mass="49882">MNRRIVIVGGGITGLSSAFYVQKLASEKGLPVQVTLLEASDALGGKVQSVKRDGFVIERGPDSFLKRKPEMLELVEWLGMGSQTIANQTGKSYILKDDELHPIPEGSVMGVPSRLGPLLETGLLSMDGKARALNDLFIPKLPDFEDMSVGDFFDRRLGSEVVDHIISPLLSGIYAGDIYKLSLETTLPQFIDIQKRVGSLILGLSGTAPKKKTSQFATVTGGLNSIIETLVESLEQSGVKIQKNTRAQAIEKQEDHYELGLADGRVVEADAIILAVPHRITEQLLPTADGLHRNNADPDTSVATISLAFDKDDVKMEKEGTGFVVSRREPKAITAATWTHMKWGHAAPEGKALIRCYVGKAGDDRIIERTDNELVETVLENLGSTVTISGDPLFTVVSRWPNAMPQYPVGHKKWLAHVTEQLARDMPNIYLAGASYDGVGLPDCVRQAKTVAYKLLES</sequence>
<evidence type="ECO:0000256" key="10">
    <source>
        <dbReference type="ARBA" id="ARBA00023133"/>
    </source>
</evidence>
<dbReference type="PANTHER" id="PTHR42923:SF3">
    <property type="entry name" value="PROTOPORPHYRINOGEN OXIDASE"/>
    <property type="match status" value="1"/>
</dbReference>
<organism evidence="13 14">
    <name type="scientific">Camelliibacillus cellulosilyticus</name>
    <dbReference type="NCBI Taxonomy" id="2174486"/>
    <lineage>
        <taxon>Bacteria</taxon>
        <taxon>Bacillati</taxon>
        <taxon>Bacillota</taxon>
        <taxon>Bacilli</taxon>
        <taxon>Bacillales</taxon>
        <taxon>Sporolactobacillaceae</taxon>
        <taxon>Camelliibacillus</taxon>
    </lineage>
</organism>
<keyword evidence="7 11" id="KW-0285">Flavoprotein</keyword>
<keyword evidence="9 11" id="KW-0560">Oxidoreductase</keyword>
<dbReference type="Gene3D" id="3.90.660.20">
    <property type="entry name" value="Protoporphyrinogen oxidase, mitochondrial, domain 2"/>
    <property type="match status" value="1"/>
</dbReference>
<dbReference type="InterPro" id="IPR036188">
    <property type="entry name" value="FAD/NAD-bd_sf"/>
</dbReference>
<dbReference type="InterPro" id="IPR050464">
    <property type="entry name" value="Zeta_carotene_desat/Oxidored"/>
</dbReference>
<comment type="similarity">
    <text evidence="4 11">Belongs to the protoporphyrinogen/coproporphyrinogen oxidase family. Coproporphyrinogen III oxidase subfamily.</text>
</comment>
<keyword evidence="8 11" id="KW-0274">FAD</keyword>
<gene>
    <name evidence="13" type="primary">hemY</name>
    <name evidence="13" type="ORF">ACFO4N_10295</name>
</gene>
<dbReference type="SUPFAM" id="SSF51905">
    <property type="entry name" value="FAD/NAD(P)-binding domain"/>
    <property type="match status" value="1"/>
</dbReference>
<protein>
    <recommendedName>
        <fullName evidence="6 11">Coproporphyrinogen III oxidase</fullName>
        <ecNumber evidence="5 11">1.3.3.15</ecNumber>
    </recommendedName>
</protein>
<evidence type="ECO:0000313" key="13">
    <source>
        <dbReference type="EMBL" id="MFC4619103.1"/>
    </source>
</evidence>
<evidence type="ECO:0000256" key="8">
    <source>
        <dbReference type="ARBA" id="ARBA00022827"/>
    </source>
</evidence>
<evidence type="ECO:0000256" key="5">
    <source>
        <dbReference type="ARBA" id="ARBA00012402"/>
    </source>
</evidence>
<reference evidence="14" key="1">
    <citation type="journal article" date="2019" name="Int. J. Syst. Evol. Microbiol.">
        <title>The Global Catalogue of Microorganisms (GCM) 10K type strain sequencing project: providing services to taxonomists for standard genome sequencing and annotation.</title>
        <authorList>
            <consortium name="The Broad Institute Genomics Platform"/>
            <consortium name="The Broad Institute Genome Sequencing Center for Infectious Disease"/>
            <person name="Wu L."/>
            <person name="Ma J."/>
        </authorList>
    </citation>
    <scope>NUCLEOTIDE SEQUENCE [LARGE SCALE GENOMIC DNA]</scope>
    <source>
        <strain evidence="14">CGMCC 1.16306</strain>
    </source>
</reference>
<comment type="subcellular location">
    <subcellularLocation>
        <location evidence="11">Cytoplasm</location>
    </subcellularLocation>
</comment>
<keyword evidence="14" id="KW-1185">Reference proteome</keyword>
<evidence type="ECO:0000256" key="6">
    <source>
        <dbReference type="ARBA" id="ARBA00019046"/>
    </source>
</evidence>
<dbReference type="EC" id="1.3.3.15" evidence="5 11"/>
<dbReference type="Gene3D" id="3.50.50.60">
    <property type="entry name" value="FAD/NAD(P)-binding domain"/>
    <property type="match status" value="1"/>
</dbReference>
<dbReference type="PANTHER" id="PTHR42923">
    <property type="entry name" value="PROTOPORPHYRINOGEN OXIDASE"/>
    <property type="match status" value="1"/>
</dbReference>
<evidence type="ECO:0000313" key="14">
    <source>
        <dbReference type="Proteomes" id="UP001596022"/>
    </source>
</evidence>
<dbReference type="EMBL" id="JBHSFW010000005">
    <property type="protein sequence ID" value="MFC4619103.1"/>
    <property type="molecule type" value="Genomic_DNA"/>
</dbReference>
<comment type="catalytic activity">
    <reaction evidence="1">
        <text>coproporphyrinogen III + 3 O2 = coproporphyrin III + 3 H2O2</text>
        <dbReference type="Rhea" id="RHEA:43436"/>
        <dbReference type="ChEBI" id="CHEBI:15379"/>
        <dbReference type="ChEBI" id="CHEBI:16240"/>
        <dbReference type="ChEBI" id="CHEBI:57309"/>
        <dbReference type="ChEBI" id="CHEBI:131725"/>
        <dbReference type="EC" id="1.3.3.15"/>
    </reaction>
    <physiologicalReaction direction="left-to-right" evidence="1">
        <dbReference type="Rhea" id="RHEA:43437"/>
    </physiologicalReaction>
</comment>
<comment type="cofactor">
    <cofactor evidence="2 11">
        <name>FAD</name>
        <dbReference type="ChEBI" id="CHEBI:57692"/>
    </cofactor>
</comment>
<name>A0ABV9GLS8_9BACL</name>
<dbReference type="NCBIfam" id="TIGR00562">
    <property type="entry name" value="proto_IX_ox"/>
    <property type="match status" value="1"/>
</dbReference>
<dbReference type="SUPFAM" id="SSF54373">
    <property type="entry name" value="FAD-linked reductases, C-terminal domain"/>
    <property type="match status" value="1"/>
</dbReference>
<dbReference type="RefSeq" id="WP_376846202.1">
    <property type="nucleotide sequence ID" value="NZ_JBHSFW010000005.1"/>
</dbReference>